<dbReference type="InterPro" id="IPR025269">
    <property type="entry name" value="SAM-like_dom"/>
</dbReference>
<comment type="caution">
    <text evidence="5">The sequence shown here is derived from an EMBL/GenBank/DDBJ whole genome shotgun (WGS) entry which is preliminary data.</text>
</comment>
<dbReference type="InterPro" id="IPR010998">
    <property type="entry name" value="Integrase_recombinase_N"/>
</dbReference>
<dbReference type="Proteomes" id="UP000289821">
    <property type="component" value="Unassembled WGS sequence"/>
</dbReference>
<dbReference type="PANTHER" id="PTHR30349">
    <property type="entry name" value="PHAGE INTEGRASE-RELATED"/>
    <property type="match status" value="1"/>
</dbReference>
<dbReference type="InterPro" id="IPR035386">
    <property type="entry name" value="Arm-DNA-bind_5"/>
</dbReference>
<protein>
    <submittedName>
        <fullName evidence="5">Site-specific recombinase XerD</fullName>
    </submittedName>
</protein>
<evidence type="ECO:0000313" key="5">
    <source>
        <dbReference type="EMBL" id="RXG13314.1"/>
    </source>
</evidence>
<dbReference type="GO" id="GO:0015074">
    <property type="term" value="P:DNA integration"/>
    <property type="evidence" value="ECO:0007669"/>
    <property type="project" value="InterPro"/>
</dbReference>
<dbReference type="EMBL" id="QOVI01000005">
    <property type="protein sequence ID" value="RXG13314.1"/>
    <property type="molecule type" value="Genomic_DNA"/>
</dbReference>
<sequence>MKNNYYALFHLIKRKINKRGLAPIYLRLTVDGKRKEHSISRRVDPRKWNSRQEKALGNSREAVEINTHISNLRHKLNQIHQNYIENDKYISANSLIKELRGENDIVKMTLEIFKEHNENLDQLIGKDISAASAQRYWTCHNHIKQFIKEYYKEDDYRLKDIDYTFITKFEHFLKTKRNCNHNSALKYVNNFKKIIRIALANKWMDHDPLINYKVKFEPVEREFLSQEEVDALWSKDLHFDRLKLVRDMFVFSCYTGLAYSDVEKLSKSDITLGIDGDRWIRINRTKTGAKSSIPLLPVAEQILERYENHPEVENSERVIPVFSNQKSNAFLKEIAIMCGITKPLTTHLARHTFATTITLTNGVPIETVSKMLGHQSLRTTQHYAKIVDRKISDDMKILKAKLAAQKSKKESKME</sequence>
<evidence type="ECO:0000256" key="1">
    <source>
        <dbReference type="ARBA" id="ARBA00008857"/>
    </source>
</evidence>
<dbReference type="SUPFAM" id="SSF56349">
    <property type="entry name" value="DNA breaking-rejoining enzymes"/>
    <property type="match status" value="1"/>
</dbReference>
<keyword evidence="6" id="KW-1185">Reference proteome</keyword>
<dbReference type="PROSITE" id="PS51898">
    <property type="entry name" value="TYR_RECOMBINASE"/>
    <property type="match status" value="1"/>
</dbReference>
<reference evidence="5 6" key="1">
    <citation type="submission" date="2018-07" db="EMBL/GenBank/DDBJ databases">
        <title>Leeuwenhoekiella genomics.</title>
        <authorList>
            <person name="Tahon G."/>
            <person name="Willems A."/>
        </authorList>
    </citation>
    <scope>NUCLEOTIDE SEQUENCE [LARGE SCALE GENOMIC DNA]</scope>
    <source>
        <strain evidence="5 6">R-50232</strain>
    </source>
</reference>
<dbReference type="OrthoDB" id="1098628at2"/>
<dbReference type="InterPro" id="IPR050090">
    <property type="entry name" value="Tyrosine_recombinase_XerCD"/>
</dbReference>
<dbReference type="GO" id="GO:0003677">
    <property type="term" value="F:DNA binding"/>
    <property type="evidence" value="ECO:0007669"/>
    <property type="project" value="UniProtKB-KW"/>
</dbReference>
<dbReference type="PANTHER" id="PTHR30349:SF64">
    <property type="entry name" value="PROPHAGE INTEGRASE INTD-RELATED"/>
    <property type="match status" value="1"/>
</dbReference>
<evidence type="ECO:0000259" key="4">
    <source>
        <dbReference type="PROSITE" id="PS51898"/>
    </source>
</evidence>
<dbReference type="Pfam" id="PF13102">
    <property type="entry name" value="Phage_int_SAM_5"/>
    <property type="match status" value="1"/>
</dbReference>
<evidence type="ECO:0000256" key="3">
    <source>
        <dbReference type="ARBA" id="ARBA00023172"/>
    </source>
</evidence>
<gene>
    <name evidence="5" type="ORF">DSM04_105292</name>
</gene>
<accession>A0A4Q0NS98</accession>
<dbReference type="GO" id="GO:0006310">
    <property type="term" value="P:DNA recombination"/>
    <property type="evidence" value="ECO:0007669"/>
    <property type="project" value="UniProtKB-KW"/>
</dbReference>
<evidence type="ECO:0000256" key="2">
    <source>
        <dbReference type="ARBA" id="ARBA00023125"/>
    </source>
</evidence>
<proteinExistence type="inferred from homology"/>
<comment type="similarity">
    <text evidence="1">Belongs to the 'phage' integrase family.</text>
</comment>
<dbReference type="CDD" id="cd01185">
    <property type="entry name" value="INTN1_C_like"/>
    <property type="match status" value="1"/>
</dbReference>
<feature type="domain" description="Tyr recombinase" evidence="4">
    <location>
        <begin position="219"/>
        <end position="396"/>
    </location>
</feature>
<dbReference type="InterPro" id="IPR011010">
    <property type="entry name" value="DNA_brk_join_enz"/>
</dbReference>
<dbReference type="InterPro" id="IPR002104">
    <property type="entry name" value="Integrase_catalytic"/>
</dbReference>
<dbReference type="Pfam" id="PF00589">
    <property type="entry name" value="Phage_integrase"/>
    <property type="match status" value="1"/>
</dbReference>
<dbReference type="Gene3D" id="1.10.150.130">
    <property type="match status" value="1"/>
</dbReference>
<keyword evidence="3" id="KW-0233">DNA recombination</keyword>
<organism evidence="5 6">
    <name type="scientific">Leeuwenhoekiella aestuarii</name>
    <dbReference type="NCBI Taxonomy" id="2249426"/>
    <lineage>
        <taxon>Bacteria</taxon>
        <taxon>Pseudomonadati</taxon>
        <taxon>Bacteroidota</taxon>
        <taxon>Flavobacteriia</taxon>
        <taxon>Flavobacteriales</taxon>
        <taxon>Flavobacteriaceae</taxon>
        <taxon>Leeuwenhoekiella</taxon>
    </lineage>
</organism>
<dbReference type="RefSeq" id="WP_128762082.1">
    <property type="nucleotide sequence ID" value="NZ_QOVI01000005.1"/>
</dbReference>
<keyword evidence="2" id="KW-0238">DNA-binding</keyword>
<name>A0A4Q0NS98_9FLAO</name>
<dbReference type="Pfam" id="PF17293">
    <property type="entry name" value="Arm-DNA-bind_5"/>
    <property type="match status" value="1"/>
</dbReference>
<dbReference type="InterPro" id="IPR013762">
    <property type="entry name" value="Integrase-like_cat_sf"/>
</dbReference>
<dbReference type="AlphaFoldDB" id="A0A4Q0NS98"/>
<dbReference type="Gene3D" id="1.10.443.10">
    <property type="entry name" value="Intergrase catalytic core"/>
    <property type="match status" value="1"/>
</dbReference>
<evidence type="ECO:0000313" key="6">
    <source>
        <dbReference type="Proteomes" id="UP000289821"/>
    </source>
</evidence>